<dbReference type="InterPro" id="IPR015422">
    <property type="entry name" value="PyrdxlP-dep_Trfase_small"/>
</dbReference>
<dbReference type="InterPro" id="IPR000277">
    <property type="entry name" value="Cys/Met-Metab_PyrdxlP-dep_enz"/>
</dbReference>
<dbReference type="InterPro" id="IPR054542">
    <property type="entry name" value="Cys_met_metab_PP"/>
</dbReference>
<keyword evidence="6" id="KW-0028">Amino-acid biosynthesis</keyword>
<dbReference type="SUPFAM" id="SSF53383">
    <property type="entry name" value="PLP-dependent transferases"/>
    <property type="match status" value="1"/>
</dbReference>
<evidence type="ECO:0000256" key="8">
    <source>
        <dbReference type="RuleBase" id="RU362118"/>
    </source>
</evidence>
<organism evidence="9 10">
    <name type="scientific">[Mycobacterium] manitobense</name>
    <dbReference type="NCBI Taxonomy" id="190147"/>
    <lineage>
        <taxon>Bacteria</taxon>
        <taxon>Bacillati</taxon>
        <taxon>Actinomycetota</taxon>
        <taxon>Actinomycetes</taxon>
        <taxon>Mycobacteriales</taxon>
        <taxon>Mycobacteriaceae</taxon>
        <taxon>Mycolicibacterium</taxon>
    </lineage>
</organism>
<evidence type="ECO:0000313" key="10">
    <source>
        <dbReference type="Proteomes" id="UP001140293"/>
    </source>
</evidence>
<comment type="subunit">
    <text evidence="3">Homotetramer.</text>
</comment>
<evidence type="ECO:0000256" key="2">
    <source>
        <dbReference type="ARBA" id="ARBA00009077"/>
    </source>
</evidence>
<evidence type="ECO:0000256" key="5">
    <source>
        <dbReference type="ARBA" id="ARBA00022898"/>
    </source>
</evidence>
<dbReference type="PANTHER" id="PTHR43797">
    <property type="entry name" value="HOMOCYSTEINE/CYSTEINE SYNTHASE"/>
    <property type="match status" value="1"/>
</dbReference>
<reference evidence="9" key="1">
    <citation type="submission" date="2020-07" db="EMBL/GenBank/DDBJ databases">
        <authorList>
            <person name="Pettersson B.M.F."/>
            <person name="Behra P.R.K."/>
            <person name="Ramesh M."/>
            <person name="Das S."/>
            <person name="Dasgupta S."/>
            <person name="Kirsebom L.A."/>
        </authorList>
    </citation>
    <scope>NUCLEOTIDE SEQUENCE</scope>
    <source>
        <strain evidence="9">DSM 44615</strain>
    </source>
</reference>
<protein>
    <submittedName>
        <fullName evidence="9">Bifunctional o-acetylhomoserine/o-acetylserine sulfhydrylase</fullName>
    </submittedName>
</protein>
<dbReference type="Pfam" id="PF01053">
    <property type="entry name" value="Cys_Met_Meta_PP"/>
    <property type="match status" value="1"/>
</dbReference>
<dbReference type="InterPro" id="IPR015421">
    <property type="entry name" value="PyrdxlP-dep_Trfase_major"/>
</dbReference>
<comment type="similarity">
    <text evidence="2 8">Belongs to the trans-sulfuration enzymes family.</text>
</comment>
<dbReference type="PIRSF" id="PIRSF001434">
    <property type="entry name" value="CGS"/>
    <property type="match status" value="1"/>
</dbReference>
<evidence type="ECO:0000256" key="1">
    <source>
        <dbReference type="ARBA" id="ARBA00001933"/>
    </source>
</evidence>
<keyword evidence="4" id="KW-0808">Transferase</keyword>
<dbReference type="AlphaFoldDB" id="A0A9X2YNN1"/>
<dbReference type="Proteomes" id="UP001140293">
    <property type="component" value="Unassembled WGS sequence"/>
</dbReference>
<dbReference type="NCBIfam" id="TIGR01326">
    <property type="entry name" value="OAH_OAS_sulfhy"/>
    <property type="match status" value="1"/>
</dbReference>
<dbReference type="NCBIfam" id="NF005872">
    <property type="entry name" value="PRK07812.1"/>
    <property type="match status" value="1"/>
</dbReference>
<keyword evidence="6" id="KW-0486">Methionine biosynthesis</keyword>
<dbReference type="EMBL" id="JACKSJ010000088">
    <property type="protein sequence ID" value="MCV7170541.1"/>
    <property type="molecule type" value="Genomic_DNA"/>
</dbReference>
<keyword evidence="5 7" id="KW-0663">Pyridoxal phosphate</keyword>
<dbReference type="GO" id="GO:0005737">
    <property type="term" value="C:cytoplasm"/>
    <property type="evidence" value="ECO:0007669"/>
    <property type="project" value="TreeGrafter"/>
</dbReference>
<name>A0A9X2YNN1_9MYCO</name>
<reference evidence="9" key="2">
    <citation type="journal article" date="2022" name="BMC Genomics">
        <title>Comparative genome analysis of mycobacteria focusing on tRNA and non-coding RNA.</title>
        <authorList>
            <person name="Behra P.R.K."/>
            <person name="Pettersson B.M.F."/>
            <person name="Ramesh M."/>
            <person name="Das S."/>
            <person name="Dasgupta S."/>
            <person name="Kirsebom L.A."/>
        </authorList>
    </citation>
    <scope>NUCLEOTIDE SEQUENCE</scope>
    <source>
        <strain evidence="9">DSM 44615</strain>
    </source>
</reference>
<dbReference type="InterPro" id="IPR015424">
    <property type="entry name" value="PyrdxlP-dep_Trfase"/>
</dbReference>
<dbReference type="FunFam" id="3.40.640.10:FF:000035">
    <property type="entry name" value="O-succinylhomoserine sulfhydrylase"/>
    <property type="match status" value="1"/>
</dbReference>
<evidence type="ECO:0000256" key="6">
    <source>
        <dbReference type="ARBA" id="ARBA00023167"/>
    </source>
</evidence>
<accession>A0A9X2YNN1</accession>
<evidence type="ECO:0000256" key="3">
    <source>
        <dbReference type="ARBA" id="ARBA00011881"/>
    </source>
</evidence>
<dbReference type="GO" id="GO:0003961">
    <property type="term" value="F:O-acetylhomoserine aminocarboxypropyltransferase activity"/>
    <property type="evidence" value="ECO:0007669"/>
    <property type="project" value="TreeGrafter"/>
</dbReference>
<evidence type="ECO:0000256" key="7">
    <source>
        <dbReference type="PIRSR" id="PIRSR001434-2"/>
    </source>
</evidence>
<dbReference type="CDD" id="cd00614">
    <property type="entry name" value="CGS_like"/>
    <property type="match status" value="1"/>
</dbReference>
<comment type="caution">
    <text evidence="9">The sequence shown here is derived from an EMBL/GenBank/DDBJ whole genome shotgun (WGS) entry which is preliminary data.</text>
</comment>
<dbReference type="Gene3D" id="3.40.640.10">
    <property type="entry name" value="Type I PLP-dependent aspartate aminotransferase-like (Major domain)"/>
    <property type="match status" value="1"/>
</dbReference>
<sequence length="469" mass="49355">MTDDADTQPDPTAHWSFETKQVHAGQRPDATTHARALPIYQTTSYTFDDTAHAAALFGLEVPGNIYTRIGNPTTDVVEQRIAALEGGVAALFLASGQAAGTFAILNLAGTGDHIVSSPRLFGSTYNLFHYTLARLGISVTFVDPDDPESWQAAIRPNTKALFAETISNPKSDVLDTPRVAAVAHENGVPLVVDNTIATPYLIQPITQGADIVVHSATKYLGGHGTAIAGVIVDGGTFDWTQGRFPGFTAPDPSYHGIVYADMPAPFVTKARLQLLRDMGSAASPFNAFLVAQGLETLSLRIERHVANAQRVAEYLAGHDGVLSVNYAGLPSSPWHERAKRLAPKGTGAVLAFELAGGIEAGKAFVNALRLHSHVANIGDVRSLVIHPASTTHGQLSPEEQLSCGVSPGLVRLSVGIEGIDDILADLELGFAASRKCGDVTMAGAVIGATTAHRPPEAQASDGLRAEAIT</sequence>
<dbReference type="Gene3D" id="3.90.1150.10">
    <property type="entry name" value="Aspartate Aminotransferase, domain 1"/>
    <property type="match status" value="1"/>
</dbReference>
<dbReference type="PANTHER" id="PTHR43797:SF2">
    <property type="entry name" value="HOMOCYSTEINE_CYSTEINE SYNTHASE"/>
    <property type="match status" value="1"/>
</dbReference>
<evidence type="ECO:0000256" key="4">
    <source>
        <dbReference type="ARBA" id="ARBA00022679"/>
    </source>
</evidence>
<comment type="cofactor">
    <cofactor evidence="1 8">
        <name>pyridoxal 5'-phosphate</name>
        <dbReference type="ChEBI" id="CHEBI:597326"/>
    </cofactor>
</comment>
<dbReference type="GO" id="GO:0030170">
    <property type="term" value="F:pyridoxal phosphate binding"/>
    <property type="evidence" value="ECO:0007669"/>
    <property type="project" value="InterPro"/>
</dbReference>
<dbReference type="GO" id="GO:0071269">
    <property type="term" value="P:L-homocysteine biosynthetic process"/>
    <property type="evidence" value="ECO:0007669"/>
    <property type="project" value="TreeGrafter"/>
</dbReference>
<evidence type="ECO:0000313" key="9">
    <source>
        <dbReference type="EMBL" id="MCV7170541.1"/>
    </source>
</evidence>
<dbReference type="RefSeq" id="WP_264012726.1">
    <property type="nucleotide sequence ID" value="NZ_JACKSJ010000088.1"/>
</dbReference>
<dbReference type="GO" id="GO:0004124">
    <property type="term" value="F:cysteine synthase activity"/>
    <property type="evidence" value="ECO:0007669"/>
    <property type="project" value="TreeGrafter"/>
</dbReference>
<dbReference type="PROSITE" id="PS00868">
    <property type="entry name" value="CYS_MET_METAB_PP"/>
    <property type="match status" value="1"/>
</dbReference>
<gene>
    <name evidence="9" type="ORF">H7I41_11510</name>
</gene>
<proteinExistence type="inferred from homology"/>
<dbReference type="GO" id="GO:0006535">
    <property type="term" value="P:cysteine biosynthetic process from serine"/>
    <property type="evidence" value="ECO:0007669"/>
    <property type="project" value="TreeGrafter"/>
</dbReference>
<dbReference type="InterPro" id="IPR006235">
    <property type="entry name" value="OAc-hSer/O-AcSer_sulfhydrylase"/>
</dbReference>
<dbReference type="GO" id="GO:0019346">
    <property type="term" value="P:transsulfuration"/>
    <property type="evidence" value="ECO:0007669"/>
    <property type="project" value="InterPro"/>
</dbReference>
<keyword evidence="10" id="KW-1185">Reference proteome</keyword>
<feature type="modified residue" description="N6-(pyridoxal phosphate)lysine" evidence="7">
    <location>
        <position position="218"/>
    </location>
</feature>